<evidence type="ECO:0000259" key="3">
    <source>
        <dbReference type="PROSITE" id="PS50887"/>
    </source>
</evidence>
<dbReference type="InterPro" id="IPR001633">
    <property type="entry name" value="EAL_dom"/>
</dbReference>
<dbReference type="InterPro" id="IPR000014">
    <property type="entry name" value="PAS"/>
</dbReference>
<evidence type="ECO:0000259" key="2">
    <source>
        <dbReference type="PROSITE" id="PS50883"/>
    </source>
</evidence>
<proteinExistence type="predicted"/>
<dbReference type="Gene3D" id="3.20.20.450">
    <property type="entry name" value="EAL domain"/>
    <property type="match status" value="1"/>
</dbReference>
<dbReference type="Pfam" id="PF00563">
    <property type="entry name" value="EAL"/>
    <property type="match status" value="1"/>
</dbReference>
<evidence type="ECO:0000313" key="4">
    <source>
        <dbReference type="EMBL" id="UUR07639.1"/>
    </source>
</evidence>
<sequence>MATSGTPPAIPDRFELMLDQSATAAICAGADNLILSWNAAAEAMFGHSREEALGRPLTIIIPPAVRAAHEAGLARAVKYGASRLAGHAVEIMALHADGHELPVDLSLSLWKEGGSIVFGALIRDVTDRRATMNRLEHLAHCDTLTTLPNRAALSARLEANIEQGPCSLLMLDLDGFKHVNDSLGHSAGDRLLVRVAQRLVKVTRGADEFVARLGGDEFALLVTQCDDMFRIDNLASAIKKALSLPFEIGGQSVFIGTSIGIAMSPHNAATADTLLARADLALYSAKSSGGGTRCFFMPSMQNRSEQRLRLSNELRQAFTAREFELWYQPQLSLPDHGLLGVEALLRWRHPRHGLLAPNAFLDVLSESPIAEEVGEWILDEACAAVARWKRQGLGTIRVGVNLFPAQLRTERLYDVVADAIARHQLRPSQLEVEITENTVLRFNEPSTAALRRLKEQGVGIAFDDFGTGFASLSMLQQFPLTRLKIDRSFIAEIHDRPGDAEIVRSLLCMANSFDLEVIAEGVETAEQEQVLRDIGCVAAQGFRYGKPMDAGSIAAFLRRRGDAGLVEAG</sequence>
<organism evidence="4 5">
    <name type="scientific">Sphingomonas glaciei</name>
    <dbReference type="NCBI Taxonomy" id="2938948"/>
    <lineage>
        <taxon>Bacteria</taxon>
        <taxon>Pseudomonadati</taxon>
        <taxon>Pseudomonadota</taxon>
        <taxon>Alphaproteobacteria</taxon>
        <taxon>Sphingomonadales</taxon>
        <taxon>Sphingomonadaceae</taxon>
        <taxon>Sphingomonas</taxon>
    </lineage>
</organism>
<keyword evidence="5" id="KW-1185">Reference proteome</keyword>
<dbReference type="SMART" id="SM00267">
    <property type="entry name" value="GGDEF"/>
    <property type="match status" value="1"/>
</dbReference>
<dbReference type="PROSITE" id="PS50883">
    <property type="entry name" value="EAL"/>
    <property type="match status" value="1"/>
</dbReference>
<dbReference type="NCBIfam" id="TIGR00254">
    <property type="entry name" value="GGDEF"/>
    <property type="match status" value="1"/>
</dbReference>
<dbReference type="Gene3D" id="3.30.70.270">
    <property type="match status" value="1"/>
</dbReference>
<feature type="domain" description="EAL" evidence="2">
    <location>
        <begin position="307"/>
        <end position="561"/>
    </location>
</feature>
<feature type="domain" description="PAS" evidence="1">
    <location>
        <begin position="10"/>
        <end position="80"/>
    </location>
</feature>
<evidence type="ECO:0000259" key="1">
    <source>
        <dbReference type="PROSITE" id="PS50112"/>
    </source>
</evidence>
<dbReference type="PROSITE" id="PS50112">
    <property type="entry name" value="PAS"/>
    <property type="match status" value="1"/>
</dbReference>
<feature type="domain" description="GGDEF" evidence="3">
    <location>
        <begin position="164"/>
        <end position="298"/>
    </location>
</feature>
<name>A0ABY5MW05_9SPHN</name>
<dbReference type="Proteomes" id="UP000831921">
    <property type="component" value="Chromosome"/>
</dbReference>
<dbReference type="EMBL" id="CP097253">
    <property type="protein sequence ID" value="UUR07639.1"/>
    <property type="molecule type" value="Genomic_DNA"/>
</dbReference>
<dbReference type="NCBIfam" id="TIGR00229">
    <property type="entry name" value="sensory_box"/>
    <property type="match status" value="1"/>
</dbReference>
<dbReference type="InterPro" id="IPR043128">
    <property type="entry name" value="Rev_trsase/Diguanyl_cyclase"/>
</dbReference>
<accession>A0ABY5MW05</accession>
<dbReference type="CDD" id="cd00130">
    <property type="entry name" value="PAS"/>
    <property type="match status" value="1"/>
</dbReference>
<dbReference type="Gene3D" id="3.30.450.20">
    <property type="entry name" value="PAS domain"/>
    <property type="match status" value="1"/>
</dbReference>
<dbReference type="InterPro" id="IPR029787">
    <property type="entry name" value="Nucleotide_cyclase"/>
</dbReference>
<dbReference type="PANTHER" id="PTHR44757">
    <property type="entry name" value="DIGUANYLATE CYCLASE DGCP"/>
    <property type="match status" value="1"/>
</dbReference>
<dbReference type="SUPFAM" id="SSF141868">
    <property type="entry name" value="EAL domain-like"/>
    <property type="match status" value="1"/>
</dbReference>
<dbReference type="InterPro" id="IPR000160">
    <property type="entry name" value="GGDEF_dom"/>
</dbReference>
<dbReference type="InterPro" id="IPR035965">
    <property type="entry name" value="PAS-like_dom_sf"/>
</dbReference>
<dbReference type="CDD" id="cd01949">
    <property type="entry name" value="GGDEF"/>
    <property type="match status" value="1"/>
</dbReference>
<dbReference type="Pfam" id="PF00990">
    <property type="entry name" value="GGDEF"/>
    <property type="match status" value="1"/>
</dbReference>
<gene>
    <name evidence="4" type="ORF">M1K48_11980</name>
</gene>
<dbReference type="Pfam" id="PF13426">
    <property type="entry name" value="PAS_9"/>
    <property type="match status" value="1"/>
</dbReference>
<dbReference type="SUPFAM" id="SSF55073">
    <property type="entry name" value="Nucleotide cyclase"/>
    <property type="match status" value="1"/>
</dbReference>
<dbReference type="RefSeq" id="WP_249503426.1">
    <property type="nucleotide sequence ID" value="NZ_CP097253.1"/>
</dbReference>
<evidence type="ECO:0000313" key="5">
    <source>
        <dbReference type="Proteomes" id="UP000831921"/>
    </source>
</evidence>
<dbReference type="SUPFAM" id="SSF55785">
    <property type="entry name" value="PYP-like sensor domain (PAS domain)"/>
    <property type="match status" value="1"/>
</dbReference>
<dbReference type="InterPro" id="IPR035919">
    <property type="entry name" value="EAL_sf"/>
</dbReference>
<reference evidence="4 5" key="1">
    <citation type="submission" date="2022-05" db="EMBL/GenBank/DDBJ databases">
        <title>S8-45 Sphingomonas ultraviolaceadurans.</title>
        <authorList>
            <person name="Liu Y."/>
        </authorList>
    </citation>
    <scope>NUCLEOTIDE SEQUENCE [LARGE SCALE GENOMIC DNA]</scope>
    <source>
        <strain evidence="4 5">S8-45</strain>
    </source>
</reference>
<dbReference type="SMART" id="SM00052">
    <property type="entry name" value="EAL"/>
    <property type="match status" value="1"/>
</dbReference>
<dbReference type="SMART" id="SM00091">
    <property type="entry name" value="PAS"/>
    <property type="match status" value="1"/>
</dbReference>
<dbReference type="PROSITE" id="PS50887">
    <property type="entry name" value="GGDEF"/>
    <property type="match status" value="1"/>
</dbReference>
<dbReference type="InterPro" id="IPR052155">
    <property type="entry name" value="Biofilm_reg_signaling"/>
</dbReference>
<dbReference type="PANTHER" id="PTHR44757:SF2">
    <property type="entry name" value="BIOFILM ARCHITECTURE MAINTENANCE PROTEIN MBAA"/>
    <property type="match status" value="1"/>
</dbReference>
<dbReference type="CDD" id="cd01948">
    <property type="entry name" value="EAL"/>
    <property type="match status" value="1"/>
</dbReference>
<protein>
    <submittedName>
        <fullName evidence="4">EAL domain-containing protein</fullName>
    </submittedName>
</protein>